<comment type="caution">
    <text evidence="1">The sequence shown here is derived from an EMBL/GenBank/DDBJ whole genome shotgun (WGS) entry which is preliminary data.</text>
</comment>
<dbReference type="Proteomes" id="UP000283497">
    <property type="component" value="Unassembled WGS sequence"/>
</dbReference>
<evidence type="ECO:0000313" key="2">
    <source>
        <dbReference type="Proteomes" id="UP000283497"/>
    </source>
</evidence>
<organism evidence="1 2">
    <name type="scientific">Anaerobutyricum hallii</name>
    <dbReference type="NCBI Taxonomy" id="39488"/>
    <lineage>
        <taxon>Bacteria</taxon>
        <taxon>Bacillati</taxon>
        <taxon>Bacillota</taxon>
        <taxon>Clostridia</taxon>
        <taxon>Lachnospirales</taxon>
        <taxon>Lachnospiraceae</taxon>
        <taxon>Anaerobutyricum</taxon>
    </lineage>
</organism>
<protein>
    <submittedName>
        <fullName evidence="1">Uncharacterized protein</fullName>
    </submittedName>
</protein>
<sequence length="107" mass="12121">MVAELSREAETGQSLITDSTDMTMSEFVELAKGKTQFNTAYDVYLLGFSRGHEAALYKFAQCQNEDADSKDINYRAATMDLLGKMKQESNAKRVYSLAERLYIDEKL</sequence>
<dbReference type="RefSeq" id="WP_118314739.1">
    <property type="nucleotide sequence ID" value="NZ_QRNJ01000038.1"/>
</dbReference>
<dbReference type="EMBL" id="QRNJ01000038">
    <property type="protein sequence ID" value="RHK38134.1"/>
    <property type="molecule type" value="Genomic_DNA"/>
</dbReference>
<accession>A0A415G640</accession>
<reference evidence="1 2" key="1">
    <citation type="submission" date="2018-08" db="EMBL/GenBank/DDBJ databases">
        <title>A genome reference for cultivated species of the human gut microbiota.</title>
        <authorList>
            <person name="Zou Y."/>
            <person name="Xue W."/>
            <person name="Luo G."/>
        </authorList>
    </citation>
    <scope>NUCLEOTIDE SEQUENCE [LARGE SCALE GENOMIC DNA]</scope>
    <source>
        <strain evidence="1 2">AF45-14BH</strain>
    </source>
</reference>
<gene>
    <name evidence="1" type="ORF">DW068_10115</name>
</gene>
<proteinExistence type="predicted"/>
<name>A0A415G640_9FIRM</name>
<dbReference type="AlphaFoldDB" id="A0A415G640"/>
<evidence type="ECO:0000313" key="1">
    <source>
        <dbReference type="EMBL" id="RHK38134.1"/>
    </source>
</evidence>